<dbReference type="AlphaFoldDB" id="A0A2W2AE69"/>
<keyword evidence="2" id="KW-1185">Reference proteome</keyword>
<comment type="caution">
    <text evidence="1">The sequence shown here is derived from an EMBL/GenBank/DDBJ whole genome shotgun (WGS) entry which is preliminary data.</text>
</comment>
<evidence type="ECO:0000313" key="2">
    <source>
        <dbReference type="Proteomes" id="UP000248745"/>
    </source>
</evidence>
<proteinExistence type="predicted"/>
<name>A0A2W2AE69_9BACT</name>
<organism evidence="1 2">
    <name type="scientific">Taibaiella soli</name>
    <dbReference type="NCBI Taxonomy" id="1649169"/>
    <lineage>
        <taxon>Bacteria</taxon>
        <taxon>Pseudomonadati</taxon>
        <taxon>Bacteroidota</taxon>
        <taxon>Chitinophagia</taxon>
        <taxon>Chitinophagales</taxon>
        <taxon>Chitinophagaceae</taxon>
        <taxon>Taibaiella</taxon>
    </lineage>
</organism>
<dbReference type="OrthoDB" id="677137at2"/>
<dbReference type="RefSeq" id="WP_111000223.1">
    <property type="nucleotide sequence ID" value="NZ_QKTW01000022.1"/>
</dbReference>
<protein>
    <submittedName>
        <fullName evidence="1">Uncharacterized protein</fullName>
    </submittedName>
</protein>
<dbReference type="Proteomes" id="UP000248745">
    <property type="component" value="Unassembled WGS sequence"/>
</dbReference>
<gene>
    <name evidence="1" type="ORF">DN068_17505</name>
</gene>
<reference evidence="1 2" key="1">
    <citation type="submission" date="2018-06" db="EMBL/GenBank/DDBJ databases">
        <title>Mucibacter soli gen. nov., sp. nov., a new member of the family Chitinophagaceae producing mucin.</title>
        <authorList>
            <person name="Kim M.-K."/>
            <person name="Park S."/>
            <person name="Kim T.-S."/>
            <person name="Joung Y."/>
            <person name="Han J.-H."/>
            <person name="Kim S.B."/>
        </authorList>
    </citation>
    <scope>NUCLEOTIDE SEQUENCE [LARGE SCALE GENOMIC DNA]</scope>
    <source>
        <strain evidence="1 2">R1-15</strain>
    </source>
</reference>
<dbReference type="EMBL" id="QKTW01000022">
    <property type="protein sequence ID" value="PZF71852.1"/>
    <property type="molecule type" value="Genomic_DNA"/>
</dbReference>
<accession>A0A2W2AE69</accession>
<evidence type="ECO:0000313" key="1">
    <source>
        <dbReference type="EMBL" id="PZF71852.1"/>
    </source>
</evidence>
<sequence>MNTWIRCVEERKEALLQKWRNAPVFTSLIKSNNDSVLKHVGDKLGLKSYANDYYFLDGLLYDKFDLVPGIPENQYWFRQIRVAFEHENYFKSGLYKEVAHLLLINSDLKVLVTYPDYEMHEEPTKTEMKYLHEIIQGTHNQKMLSDSESFLIFGSEANFG</sequence>